<gene>
    <name evidence="1" type="ORF">DB313_05965</name>
</gene>
<reference evidence="1 2" key="1">
    <citation type="journal article" date="2018" name="Infect. Genet. Evol.">
        <title>Genome-wide analysis of Borrelia turcica and 'Candidatus Borrelia tachyglossi' shows relapsing fever-like genomes with unique genomic links to Lyme disease Borrelia.</title>
        <authorList>
            <person name="Gofton A.W."/>
            <person name="Margos G."/>
            <person name="Fingerle V."/>
            <person name="Hepner S."/>
            <person name="Loh S.M."/>
            <person name="Ryan U."/>
            <person name="Irwin P."/>
            <person name="Oskam C.L."/>
        </authorList>
    </citation>
    <scope>NUCLEOTIDE SEQUENCE [LARGE SCALE GENOMIC DNA]</scope>
    <source>
        <strain evidence="1 2">IST7</strain>
        <plasmid evidence="1">lp34</plasmid>
    </source>
</reference>
<sequence>MKCYKKDISFSESQGETESIKELYRRRFKVRTLKGIEDIKNSISIIDECSIKRSEHYTN</sequence>
<keyword evidence="2" id="KW-1185">Reference proteome</keyword>
<organism evidence="1 2">
    <name type="scientific">Borrelia turcica IST7</name>
    <dbReference type="NCBI Taxonomy" id="1104446"/>
    <lineage>
        <taxon>Bacteria</taxon>
        <taxon>Pseudomonadati</taxon>
        <taxon>Spirochaetota</taxon>
        <taxon>Spirochaetia</taxon>
        <taxon>Spirochaetales</taxon>
        <taxon>Borreliaceae</taxon>
        <taxon>Borrelia</taxon>
    </lineage>
</organism>
<dbReference type="EMBL" id="CP028890">
    <property type="protein sequence ID" value="AYE37047.1"/>
    <property type="molecule type" value="Genomic_DNA"/>
</dbReference>
<evidence type="ECO:0000313" key="1">
    <source>
        <dbReference type="EMBL" id="AYE37047.1"/>
    </source>
</evidence>
<accession>A0A386PR52</accession>
<proteinExistence type="predicted"/>
<name>A0A386PR52_9SPIR</name>
<dbReference type="Proteomes" id="UP000275571">
    <property type="component" value="Plasmid lp34"/>
</dbReference>
<dbReference type="AlphaFoldDB" id="A0A386PR52"/>
<geneLocation type="plasmid" evidence="1 2">
    <name>lp34</name>
</geneLocation>
<protein>
    <submittedName>
        <fullName evidence="1">Uncharacterized protein</fullName>
    </submittedName>
</protein>
<evidence type="ECO:0000313" key="2">
    <source>
        <dbReference type="Proteomes" id="UP000275571"/>
    </source>
</evidence>
<dbReference type="KEGG" id="btur:DB313_05965"/>
<keyword evidence="1" id="KW-0614">Plasmid</keyword>